<evidence type="ECO:0000259" key="3">
    <source>
        <dbReference type="Pfam" id="PF02263"/>
    </source>
</evidence>
<dbReference type="InterPro" id="IPR027417">
    <property type="entry name" value="P-loop_NTPase"/>
</dbReference>
<dbReference type="Gene3D" id="3.40.50.300">
    <property type="entry name" value="P-loop containing nucleotide triphosphate hydrolases"/>
    <property type="match status" value="1"/>
</dbReference>
<feature type="transmembrane region" description="Helical" evidence="2">
    <location>
        <begin position="1080"/>
        <end position="1101"/>
    </location>
</feature>
<feature type="coiled-coil region" evidence="1">
    <location>
        <begin position="389"/>
        <end position="423"/>
    </location>
</feature>
<dbReference type="Pfam" id="PF02263">
    <property type="entry name" value="GBP"/>
    <property type="match status" value="1"/>
</dbReference>
<dbReference type="GO" id="GO:0005525">
    <property type="term" value="F:GTP binding"/>
    <property type="evidence" value="ECO:0007669"/>
    <property type="project" value="InterPro"/>
</dbReference>
<keyword evidence="2" id="KW-0812">Transmembrane</keyword>
<feature type="domain" description="Guanylate-binding protein N-terminal" evidence="3">
    <location>
        <begin position="103"/>
        <end position="247"/>
    </location>
</feature>
<dbReference type="PANTHER" id="PTHR10751">
    <property type="entry name" value="GUANYLATE BINDING PROTEIN"/>
    <property type="match status" value="1"/>
</dbReference>
<accession>A0A7S1EVK6</accession>
<dbReference type="GO" id="GO:0003924">
    <property type="term" value="F:GTPase activity"/>
    <property type="evidence" value="ECO:0007669"/>
    <property type="project" value="InterPro"/>
</dbReference>
<dbReference type="AlphaFoldDB" id="A0A7S1EVK6"/>
<keyword evidence="2" id="KW-1133">Transmembrane helix</keyword>
<evidence type="ECO:0000256" key="1">
    <source>
        <dbReference type="SAM" id="Coils"/>
    </source>
</evidence>
<gene>
    <name evidence="4" type="ORF">NSCI0253_LOCUS1987</name>
</gene>
<keyword evidence="1" id="KW-0175">Coiled coil</keyword>
<sequence>MASFGEFATVRCELPKVAEVRCGGQRYTLDDLRTLLGVKAPVIGVVPLPRIVEKDDEGRLASVVLEVGTQYTAILGSAPLIRFRDGAHCWPEVRKEGEWLLGVVEAPIHVIVFTGKSRCGKSTTCSRLGRHTEEEAELSNDTLDRFSVGHDGEPVTSGADVVVVPHPSGRGSVLLMDCEGSDNAMTHNSSHYRALATIAFAVASKVVHCEFGQISESTLTDLCATIAAKKMIKTTVSSDEDKWDHCSDLSLLVIAARFACNLQTMEKMLKEVPGTSRESRERNDVRRVLADEFKDFSMKSLPDLANDTYPNSMADLRTSLMGEASAVKRCGLELSGEQVADVFKRLCKELSDSEGVVEPYSIYTCVIRNHLQALAKEVRERFKQCLPPVERYREDLDDHEKDVAGALEDFDQKTREIESSEKEVCRQELAVELNGLFNALLEKNKELRSTEERAASMISLALQDSFSRQLPRLPLTRSMLTEELERFDSLVHQQVAAFDAQCARLYCSEVVRCTGKELKEKVQTMCSRVREADGARRIQVEAEIEDVLKAREKKFLNTLPQVECYVNDHVLDTVERDCIQVVHALAADLAHISEKGAWEEQKTKRRISDFTVTLETNVKQLRDRNEAFARRDSEMCVSIEEEMVAKAELIVAEAQARSSTSPEGRILSEKELEAAAFSLQALCNEYEVGTGDVACKHAVLARGKALVSTICRTTQDLRDANADLVHRVQEEVHAARDREASSFRSKFPEALQGWMSSEEMNMLDTREASLGAFDATVELIRYRGPAEKQICGDARGVLRNLLDELWKSVRDALDSQEQKDRAEAVSVASRLLTEAKSKLPPMPLEKSLEIEQLRCFDRRETWLQTYDSMTANLPCRPAVQAERSQLVERTSDMISKLFLDNEEKRRVESCVKAVHDIADKLLTSFKAEVPSLPLRTVLSPMDFSALDTVMESFMRRFSEDTKDVQCPPADGLQRLKDAMLHQVEVVRCASQEREQSLTKSLRGAADAQISALGAMGTDVWNAFSKARASFSDDAATIVGGEGACGAWETERVAAERRRVEQRVELVLQDLVAKRNRRWAFVRRCFAAVVTAFLIFILALFAHEFTQATELMWATAVRPTLIKPVRWLESIARNSPLETFVEWDEPFEARLLDAPDVHVDTLTQSADDEPAKEAGFEEFEAGAPTWASSALESAARWTQALTGARRSGQRALSSDLTTWACSLGGVSLLGVLVCVSQPGV</sequence>
<protein>
    <recommendedName>
        <fullName evidence="3">Guanylate-binding protein N-terminal domain-containing protein</fullName>
    </recommendedName>
</protein>
<dbReference type="EMBL" id="HBFQ01002874">
    <property type="protein sequence ID" value="CAD8827641.1"/>
    <property type="molecule type" value="Transcribed_RNA"/>
</dbReference>
<proteinExistence type="predicted"/>
<reference evidence="4" key="1">
    <citation type="submission" date="2021-01" db="EMBL/GenBank/DDBJ databases">
        <authorList>
            <person name="Corre E."/>
            <person name="Pelletier E."/>
            <person name="Niang G."/>
            <person name="Scheremetjew M."/>
            <person name="Finn R."/>
            <person name="Kale V."/>
            <person name="Holt S."/>
            <person name="Cochrane G."/>
            <person name="Meng A."/>
            <person name="Brown T."/>
            <person name="Cohen L."/>
        </authorList>
    </citation>
    <scope>NUCLEOTIDE SEQUENCE</scope>
</reference>
<evidence type="ECO:0000256" key="2">
    <source>
        <dbReference type="SAM" id="Phobius"/>
    </source>
</evidence>
<organism evidence="4">
    <name type="scientific">Noctiluca scintillans</name>
    <name type="common">Sea sparkle</name>
    <name type="synonym">Red tide dinoflagellate</name>
    <dbReference type="NCBI Taxonomy" id="2966"/>
    <lineage>
        <taxon>Eukaryota</taxon>
        <taxon>Sar</taxon>
        <taxon>Alveolata</taxon>
        <taxon>Dinophyceae</taxon>
        <taxon>Noctilucales</taxon>
        <taxon>Noctilucaceae</taxon>
        <taxon>Noctiluca</taxon>
    </lineage>
</organism>
<keyword evidence="2" id="KW-0472">Membrane</keyword>
<dbReference type="SUPFAM" id="SSF52540">
    <property type="entry name" value="P-loop containing nucleoside triphosphate hydrolases"/>
    <property type="match status" value="1"/>
</dbReference>
<name>A0A7S1EVK6_NOCSC</name>
<evidence type="ECO:0000313" key="4">
    <source>
        <dbReference type="EMBL" id="CAD8827641.1"/>
    </source>
</evidence>
<dbReference type="InterPro" id="IPR015894">
    <property type="entry name" value="Guanylate-bd_N"/>
</dbReference>